<dbReference type="AlphaFoldDB" id="A0AAV4UG17"/>
<evidence type="ECO:0000313" key="1">
    <source>
        <dbReference type="EMBL" id="GIY56728.1"/>
    </source>
</evidence>
<protein>
    <submittedName>
        <fullName evidence="1">Uncharacterized protein</fullName>
    </submittedName>
</protein>
<name>A0AAV4UG17_CAEEX</name>
<dbReference type="Proteomes" id="UP001054945">
    <property type="component" value="Unassembled WGS sequence"/>
</dbReference>
<evidence type="ECO:0000313" key="2">
    <source>
        <dbReference type="Proteomes" id="UP001054945"/>
    </source>
</evidence>
<gene>
    <name evidence="1" type="ORF">CEXT_609011</name>
</gene>
<dbReference type="EMBL" id="BPLR01012803">
    <property type="protein sequence ID" value="GIY56728.1"/>
    <property type="molecule type" value="Genomic_DNA"/>
</dbReference>
<proteinExistence type="predicted"/>
<accession>A0AAV4UG17</accession>
<organism evidence="1 2">
    <name type="scientific">Caerostris extrusa</name>
    <name type="common">Bark spider</name>
    <name type="synonym">Caerostris bankana</name>
    <dbReference type="NCBI Taxonomy" id="172846"/>
    <lineage>
        <taxon>Eukaryota</taxon>
        <taxon>Metazoa</taxon>
        <taxon>Ecdysozoa</taxon>
        <taxon>Arthropoda</taxon>
        <taxon>Chelicerata</taxon>
        <taxon>Arachnida</taxon>
        <taxon>Araneae</taxon>
        <taxon>Araneomorphae</taxon>
        <taxon>Entelegynae</taxon>
        <taxon>Araneoidea</taxon>
        <taxon>Araneidae</taxon>
        <taxon>Caerostris</taxon>
    </lineage>
</organism>
<keyword evidence="2" id="KW-1185">Reference proteome</keyword>
<sequence length="67" mass="7885">METWNIFLKKRENHNKTIGLLTLRKKSILIFVNRDDLLSGIHIFLVSFEGKRSPREPYIITVIKSES</sequence>
<reference evidence="1 2" key="1">
    <citation type="submission" date="2021-06" db="EMBL/GenBank/DDBJ databases">
        <title>Caerostris extrusa draft genome.</title>
        <authorList>
            <person name="Kono N."/>
            <person name="Arakawa K."/>
        </authorList>
    </citation>
    <scope>NUCLEOTIDE SEQUENCE [LARGE SCALE GENOMIC DNA]</scope>
</reference>
<comment type="caution">
    <text evidence="1">The sequence shown here is derived from an EMBL/GenBank/DDBJ whole genome shotgun (WGS) entry which is preliminary data.</text>
</comment>